<evidence type="ECO:0000259" key="2">
    <source>
        <dbReference type="Pfam" id="PF00156"/>
    </source>
</evidence>
<dbReference type="PANTHER" id="PTHR47505:SF1">
    <property type="entry name" value="DNA UTILIZATION PROTEIN YHGH"/>
    <property type="match status" value="1"/>
</dbReference>
<evidence type="ECO:0000313" key="3">
    <source>
        <dbReference type="EMBL" id="KDN96291.1"/>
    </source>
</evidence>
<accession>A0A067A105</accession>
<name>A0A067A105_HYDMR</name>
<dbReference type="EMBL" id="JMIU01000001">
    <property type="protein sequence ID" value="KDN96291.1"/>
    <property type="molecule type" value="Genomic_DNA"/>
</dbReference>
<dbReference type="Proteomes" id="UP000027341">
    <property type="component" value="Unassembled WGS sequence"/>
</dbReference>
<keyword evidence="4" id="KW-1185">Reference proteome</keyword>
<evidence type="ECO:0000313" key="4">
    <source>
        <dbReference type="Proteomes" id="UP000027341"/>
    </source>
</evidence>
<gene>
    <name evidence="3" type="ORF">EI16_08415</name>
</gene>
<dbReference type="CDD" id="cd06223">
    <property type="entry name" value="PRTases_typeI"/>
    <property type="match status" value="1"/>
</dbReference>
<sequence length="285" mass="32046">MGFSFAFSLNGEQHSLCFAIDLIGLFRDILSIITETKARLIQFWWLGAMMQSNKNHSWIQRLENWVLPPVGKGRHALLSTIPADLDDVLLAELDFWQQGCPRCAMPGTSHHVCGDCLAHPHFVDSTQALLVFNDAAKQMIHGLKYQGELFWVRVFAELMAQRITAEKVDALIAVPLHPNRLVERGFNQAYEVAKRLSKHYGVPLIDAGVIRQIDTPHQTLLDKQQRQRNLKAAFLVDNAALSSMQKVVLIDDVMTTGATLEQLAKTLKQAYPQLQVEAWVLAKAV</sequence>
<dbReference type="PANTHER" id="PTHR47505">
    <property type="entry name" value="DNA UTILIZATION PROTEIN YHGH"/>
    <property type="match status" value="1"/>
</dbReference>
<dbReference type="InterPro" id="IPR000836">
    <property type="entry name" value="PRTase_dom"/>
</dbReference>
<dbReference type="AlphaFoldDB" id="A0A067A105"/>
<dbReference type="InterPro" id="IPR029057">
    <property type="entry name" value="PRTase-like"/>
</dbReference>
<protein>
    <recommendedName>
        <fullName evidence="2">Phosphoribosyltransferase domain-containing protein</fullName>
    </recommendedName>
</protein>
<organism evidence="3 4">
    <name type="scientific">Hydrogenovibrio marinus</name>
    <dbReference type="NCBI Taxonomy" id="28885"/>
    <lineage>
        <taxon>Bacteria</taxon>
        <taxon>Pseudomonadati</taxon>
        <taxon>Pseudomonadota</taxon>
        <taxon>Gammaproteobacteria</taxon>
        <taxon>Thiotrichales</taxon>
        <taxon>Piscirickettsiaceae</taxon>
        <taxon>Hydrogenovibrio</taxon>
    </lineage>
</organism>
<evidence type="ECO:0000256" key="1">
    <source>
        <dbReference type="ARBA" id="ARBA00008007"/>
    </source>
</evidence>
<comment type="caution">
    <text evidence="3">The sequence shown here is derived from an EMBL/GenBank/DDBJ whole genome shotgun (WGS) entry which is preliminary data.</text>
</comment>
<dbReference type="STRING" id="28885.EI16_08415"/>
<proteinExistence type="inferred from homology"/>
<feature type="domain" description="Phosphoribosyltransferase" evidence="2">
    <location>
        <begin position="183"/>
        <end position="282"/>
    </location>
</feature>
<dbReference type="SUPFAM" id="SSF53271">
    <property type="entry name" value="PRTase-like"/>
    <property type="match status" value="1"/>
</dbReference>
<dbReference type="Pfam" id="PF00156">
    <property type="entry name" value="Pribosyltran"/>
    <property type="match status" value="1"/>
</dbReference>
<comment type="similarity">
    <text evidence="1">Belongs to the ComF/GntX family.</text>
</comment>
<reference evidence="3 4" key="1">
    <citation type="submission" date="2014-04" db="EMBL/GenBank/DDBJ databases">
        <title>Draft genome sequence of Hydrogenovibrio marinus MH-110, a model organism for aerobic H2 metabolism.</title>
        <authorList>
            <person name="Cha H.J."/>
            <person name="Jo B.H."/>
            <person name="Hwang B.H."/>
        </authorList>
    </citation>
    <scope>NUCLEOTIDE SEQUENCE [LARGE SCALE GENOMIC DNA]</scope>
    <source>
        <strain evidence="3 4">MH-110</strain>
    </source>
</reference>
<dbReference type="InterPro" id="IPR051910">
    <property type="entry name" value="ComF/GntX_DNA_util-trans"/>
</dbReference>
<dbReference type="Gene3D" id="3.40.50.2020">
    <property type="match status" value="1"/>
</dbReference>